<dbReference type="PROSITE" id="PS50023">
    <property type="entry name" value="LIM_DOMAIN_2"/>
    <property type="match status" value="1"/>
</dbReference>
<comment type="similarity">
    <text evidence="9">Belongs to the Xin family.</text>
</comment>
<feature type="repeat" description="Xin" evidence="9">
    <location>
        <begin position="655"/>
        <end position="670"/>
    </location>
</feature>
<feature type="compositionally biased region" description="Low complexity" evidence="11">
    <location>
        <begin position="2248"/>
        <end position="2261"/>
    </location>
</feature>
<feature type="compositionally biased region" description="Polar residues" evidence="11">
    <location>
        <begin position="1"/>
        <end position="10"/>
    </location>
</feature>
<feature type="compositionally biased region" description="Basic and acidic residues" evidence="11">
    <location>
        <begin position="2825"/>
        <end position="2838"/>
    </location>
</feature>
<evidence type="ECO:0000256" key="2">
    <source>
        <dbReference type="ARBA" id="ARBA00022723"/>
    </source>
</evidence>
<feature type="compositionally biased region" description="Polar residues" evidence="11">
    <location>
        <begin position="2944"/>
        <end position="2955"/>
    </location>
</feature>
<feature type="repeat" description="Xin" evidence="9">
    <location>
        <begin position="874"/>
        <end position="889"/>
    </location>
</feature>
<feature type="repeat" description="Xin" evidence="9">
    <location>
        <begin position="724"/>
        <end position="739"/>
    </location>
</feature>
<feature type="region of interest" description="Disordered" evidence="11">
    <location>
        <begin position="2211"/>
        <end position="2304"/>
    </location>
</feature>
<dbReference type="PANTHER" id="PTHR22591">
    <property type="entry name" value="XIN"/>
    <property type="match status" value="1"/>
</dbReference>
<gene>
    <name evidence="13" type="primary">xirp1_0</name>
    <name evidence="13" type="ORF">N1851_002795</name>
</gene>
<dbReference type="Pfam" id="PF00412">
    <property type="entry name" value="LIM"/>
    <property type="match status" value="1"/>
</dbReference>
<feature type="repeat" description="Xin" evidence="9">
    <location>
        <begin position="546"/>
        <end position="561"/>
    </location>
</feature>
<feature type="compositionally biased region" description="Polar residues" evidence="11">
    <location>
        <begin position="2283"/>
        <end position="2300"/>
    </location>
</feature>
<feature type="region of interest" description="Disordered" evidence="11">
    <location>
        <begin position="3666"/>
        <end position="3688"/>
    </location>
</feature>
<evidence type="ECO:0000256" key="1">
    <source>
        <dbReference type="ARBA" id="ARBA00004282"/>
    </source>
</evidence>
<name>A0AA47PAS7_MERPO</name>
<dbReference type="PROSITE" id="PS51389">
    <property type="entry name" value="XIN"/>
    <property type="match status" value="18"/>
</dbReference>
<proteinExistence type="inferred from homology"/>
<evidence type="ECO:0000256" key="6">
    <source>
        <dbReference type="ARBA" id="ARBA00023038"/>
    </source>
</evidence>
<dbReference type="Gene3D" id="2.10.110.10">
    <property type="entry name" value="Cysteine Rich Protein"/>
    <property type="match status" value="1"/>
</dbReference>
<dbReference type="SMART" id="SM00132">
    <property type="entry name" value="LIM"/>
    <property type="match status" value="1"/>
</dbReference>
<feature type="coiled-coil region" evidence="10">
    <location>
        <begin position="2100"/>
        <end position="2147"/>
    </location>
</feature>
<evidence type="ECO:0000256" key="9">
    <source>
        <dbReference type="PROSITE-ProRule" id="PRU00721"/>
    </source>
</evidence>
<keyword evidence="4 8" id="KW-0862">Zinc</keyword>
<dbReference type="GO" id="GO:0001725">
    <property type="term" value="C:stress fiber"/>
    <property type="evidence" value="ECO:0007669"/>
    <property type="project" value="TreeGrafter"/>
</dbReference>
<keyword evidence="14" id="KW-1185">Reference proteome</keyword>
<feature type="compositionally biased region" description="Low complexity" evidence="11">
    <location>
        <begin position="1543"/>
        <end position="1558"/>
    </location>
</feature>
<dbReference type="Pfam" id="PF08043">
    <property type="entry name" value="Xin"/>
    <property type="match status" value="8"/>
</dbReference>
<evidence type="ECO:0000256" key="4">
    <source>
        <dbReference type="ARBA" id="ARBA00022833"/>
    </source>
</evidence>
<comment type="caution">
    <text evidence="13">The sequence shown here is derived from an EMBL/GenBank/DDBJ whole genome shotgun (WGS) entry which is preliminary data.</text>
</comment>
<organism evidence="13 14">
    <name type="scientific">Merluccius polli</name>
    <name type="common">Benguela hake</name>
    <name type="synonym">Merluccius cadenati</name>
    <dbReference type="NCBI Taxonomy" id="89951"/>
    <lineage>
        <taxon>Eukaryota</taxon>
        <taxon>Metazoa</taxon>
        <taxon>Chordata</taxon>
        <taxon>Craniata</taxon>
        <taxon>Vertebrata</taxon>
        <taxon>Euteleostomi</taxon>
        <taxon>Actinopterygii</taxon>
        <taxon>Neopterygii</taxon>
        <taxon>Teleostei</taxon>
        <taxon>Neoteleostei</taxon>
        <taxon>Acanthomorphata</taxon>
        <taxon>Zeiogadaria</taxon>
        <taxon>Gadariae</taxon>
        <taxon>Gadiformes</taxon>
        <taxon>Gadoidei</taxon>
        <taxon>Merlucciidae</taxon>
        <taxon>Merluccius</taxon>
    </lineage>
</organism>
<feature type="repeat" description="Xin" evidence="9">
    <location>
        <begin position="985"/>
        <end position="1000"/>
    </location>
</feature>
<dbReference type="Proteomes" id="UP001174136">
    <property type="component" value="Unassembled WGS sequence"/>
</dbReference>
<dbReference type="GO" id="GO:0007015">
    <property type="term" value="P:actin filament organization"/>
    <property type="evidence" value="ECO:0007669"/>
    <property type="project" value="TreeGrafter"/>
</dbReference>
<feature type="compositionally biased region" description="Low complexity" evidence="11">
    <location>
        <begin position="1873"/>
        <end position="1887"/>
    </location>
</feature>
<feature type="region of interest" description="Disordered" evidence="11">
    <location>
        <begin position="1543"/>
        <end position="1563"/>
    </location>
</feature>
<feature type="region of interest" description="Disordered" evidence="11">
    <location>
        <begin position="1761"/>
        <end position="1798"/>
    </location>
</feature>
<protein>
    <submittedName>
        <fullName evidence="13">Xin actin-binding repeat-containing protein 1</fullName>
    </submittedName>
</protein>
<dbReference type="GO" id="GO:0046872">
    <property type="term" value="F:metal ion binding"/>
    <property type="evidence" value="ECO:0007669"/>
    <property type="project" value="UniProtKB-KW"/>
</dbReference>
<feature type="region of interest" description="Disordered" evidence="11">
    <location>
        <begin position="1862"/>
        <end position="1888"/>
    </location>
</feature>
<dbReference type="SUPFAM" id="SSF57716">
    <property type="entry name" value="Glucocorticoid receptor-like (DNA-binding domain)"/>
    <property type="match status" value="2"/>
</dbReference>
<comment type="domain">
    <text evidence="9">Xin repeats bind F-actin.</text>
</comment>
<feature type="compositionally biased region" description="Polar residues" evidence="11">
    <location>
        <begin position="3533"/>
        <end position="3549"/>
    </location>
</feature>
<accession>A0AA47PAS7</accession>
<keyword evidence="10" id="KW-0175">Coiled coil</keyword>
<feature type="compositionally biased region" description="Polar residues" evidence="11">
    <location>
        <begin position="2226"/>
        <end position="2239"/>
    </location>
</feature>
<dbReference type="InterPro" id="IPR001781">
    <property type="entry name" value="Znf_LIM"/>
</dbReference>
<sequence length="3688" mass="407639">MGGPSGTPTPDANRAPQDHNGQKTRRLTQRDFVSTTSSTRGIPSASVRDRSALYLSRVAATDSAGSPAPPEFIGTREPRRKASKMANVAKQVTVSGMSHDDDDLPPPPPPPIPPLPLDYEGCSSLAGLPMPPPKETFSTFYQKQQKNELKRLFKHIHPELRENLNDIVDEELVEAIHSDSAAAADAGYQAEVPSMRWIFENWTLDNIGDRHTTRKLLDEEELRGGDVRGTSSVFQQVDGTPQNAFARRQTSVRGDVRTSTWLFETQPMDALNKLKTEEGELVETVLKEPVEKGDVRGARLLFESKTLTDLGRCNSIEDYSFLKLKSELQEQKGEIQKTVKLFQADPCCAIRDNSGNMHEVRSICREEIKTGRTSSARWLFETQPLGTINKGMEGVKMIRGISLEEGQSGGVDSKRWMFETQPLGMIQEGKAQVGAFEGTAAENRGEADVGETKKLFETRPLAMLKGDSPERNLEKEEVHGGDVKTSLWLFETQPMDTLSESLEVGRLQKITLSADEQGAVKGTKKMFENYSKATSTFVKEQEIEKGDVKSFKHLFETIPLSNITHSDETSDLKEINITAGNVKGNKALFETTPLYAIKDSSGNLHEVTTVSREELIKGNVQNYKWMFNTKPLDQFTEGKENVEVIKGITREVDSADVNMAKWLFETQTIDGIHSKFNQTEAKSEEEQLQKGDVKTCRWLFETQPMDILYDKSEKVNNKDTIENTNVKSFTWLFESQALDSIKDSEEQSLKLCVTAQDSVKPEVGVKTVKRLFETETLDRIRKDTNIEGDARYVSQVDVQSGDVSRVKELFESRSLDEIGSEMVTASDTQDQGEHIPEGSVHKFTWMFENRPINMINEKDEVQADQQKVTELEGGDVTNKKFVFETFSLDKIHDQPFEEKSACLEKPESNVDVKSSTMMFESQPLYAIRDKEGQFHEVTTVKKEEIVSSDVRGARWMFETKPLDAIKADNEIYVIRAVTQEDVKKGDVKSARWKFETQPLDSFTSPDTPTVPVVEDIVENSVQLNKQIFESDQAPHKNYVRMVSVTDVQQGDVRTSTWLFENQPIDSLKGDSEEQGTVNTVQREDKWKGDVKRSTFLFESQPLDKIKEADDTLVPSVEDRPKADVKSTTWLFETTPLDKITINSVAETLTCLHELTYLHSSGIIIEASEVRNVTMAKYQLASKEGIQIQNEEVIEGNIRNIMLQLLSKPTLKPQITLIREMEKGDVNTTVVELPVNPPTAATNPDGDQRIVHIVQMIESLLIHTKSMKKGILMQECAGGHAEMTVYSLVHHCETKTESQDIEWRGIKSTIGDLIATSSGQRTASSCRIDDNEKGNVNLYTSCIERGDLQYLKSLQTEPLEEDPLAREHIEILRGDIKEAQRSLYQQKDQVERTICDVLPGDVKSVKKVFSSDCAYDVDTAIPKEDIIPGDIATAKQQLAVKQTMMVEKEEVVAGDIKATMQSLERAKQQSMHVEREAIKPGTIYDMDLSTQGPEMEEGQAQKEEIVSGDVKAAKRSLEMAKSQSMHVERETVVPGKIYNVKVSAQEQSSSTVTETHSSSRGQQIRTTYQKVSEAMKSQKSHDAFQTCEQGEGSKSSVSANCCAKDSLSHPVELQCDVQTSEEEAEAEVFKGDVKATIRSLQSAAMEHKLPEKEDIVRGNMQLALQSLERSSVNVSKGDYKAAMIYRNSGKACSGSGKIVKKQGVVVSMPPSDTELSPSISVTFEEPPSVSRQNTTITNPVAILNGNPTPSCCEDITPPQLPQKACEKPHGQKPTLAPKPEWTKSTQSMQPPPALDASCPNGEQSPVIPPNTKHSIQTPTVSSYNPQRTRKHGIIFPNREATKDTCNQKSIDEAIESSVETQAKGNVVQPKKETLSQSETESLSSGTTETKMDKNVVQKINAAEEIQKSIESYAEEGRDEINMGFQTALQNFGRRERQEYVSVPVLSKKVKVVNDMVEQERQTKKSTALKEQSIVHVSPNQSNNQLQRKAVNIPTDPCAAQPSALNGNQQKNPEEKVVFRKKKAKETADQRRQRLSVHKEEIMTGNVKAAMDIFENLRKREELKVILSQVQEMEGDTSDVDVGSMKMLFENVPAWIATPSRTARKKNRKEEKKVEMEMYEDDLESTSSVETAFEDLEKASKDIMDLKNQTLAKLLDIEEAIKKALYSVSNLKSESDIAGLSGLFDESLKSEQSFQPSNNIRKISIVSSKAKPELNNETGEVVEKNKAASPSKQTDGISNQGGRKPLIRQSSAPSSPSFISIHSAARKQAEQPKSPMSTFKPRMEGNSNGELSHTSNHFQSPATPRRKVSVLEVKTIPEPPTGIIGTKTVSETYEETDGFGNSFVSSKTSTVVTKQSNSKSSALFDVVGSPARYEVMASPLMRRSEHKFSENVLTNKKEDGTVFFQLPANEMCSACLTPVYPMEKMVANKRILHNKCFCCKHCKKKLSLHNYSSLHGEFYCIFHYQQLFKRKGNYDEGFGHKQHKDRWLQKNTKTDEPDAKKVPKITHSRSNVAEGLESNTNVLATKSGSKNQSGVKQPIDIRDKKKIVWPPEKKTTMASVAQHTYITSGRNKIPENGNITALPHRPTIVTSKYNDTEKNELNMERGQLKKTEGEKSSRSLRSSVSGVKEPIWAQHIKSPDKLQLMETNSWKVSNKQELKLREDIYSTLVDSSSPCSGKGMAITDHNTKDIIMKATTINGNNSTTEDQKTALSKTKKNVRFAPDVVQSDLSPSELNSEEEEIAEFHGQKFIDTSDVYTRKPMSDLKMKPKHLASESSKGQVDNEIIQNPYEYRQNEKANNTSDKELANVETHRETPKSAEVLHTSLNRLHEKGRLQTDDVIVHSTNDETEVTAQETPMISDDTEDESVCHSNSAKHNKMEHQQQKLKSEVRTSENNTSKSEKGTLPQETVAGAKKSNSLKGSPAQPDDKKTIKRGSWAKGKNPLSKLFTSGRSESASYTDPKDPKIIASIPGGILGKLFQSSTEKKIEHTKSPKVEERQEATQAGEKPVGKDQGVTKETAKDEGKLLESPSEQEAVKKMKENTHTTAHNSFAGPLDITELIPPLKSPSSDITADNQSDITSPAHSTSLEHAESTNLLVNPQSSETVDLFAIEDTNGEKTNLTFPPHVTFVENTDNTNLFANPQSSETVEESLEHNMLVSHETIDFSATQVASGGKTNLTAPAHISSAENADSTNLLDNAQLNPQSHETIDLSVIEDASVENTNLFANPQSSEIVDISTTDVSGEKTNLISSPHITSAENNNNTNPFDHTQSTETGDLFGPEDVSGGKPNITSPPPIANAEHTDNINLFDNPQSSETVDLFAAEDGASGGKPNIASAANTNLFDNPQSNQQSHETLDPSLIEHDISHNTSTVVQEMIIDPHGSIGQSISEDPFQEEPQSIFEDFSSSGPDQLFISPNDTDMSVCILQNQAVSVPEFAARPLGDGSPSDVHHVTPQETGDPFGSSDTQQIITSTTTTDDIIGFSLGHGGLTNETPAEFTDQFETYQHHTAENEEVIGSITVQPFVGPDPPPVAGHESPATTDPWSFGSNSQTGQPDVDFDIFSSENAALSAPLVGDIFNQCIPEASASFQLSNDIFGSSNTSASGEDISTLQLPSATGSGTVSDILGLDSSSISAQTIQSNLFMGDILTLDTGNQSISDANTVTDFLGDLGSSAEPKTENPAANNSWMDDLFG</sequence>
<comment type="subcellular location">
    <subcellularLocation>
        <location evidence="1">Cell junction</location>
    </subcellularLocation>
</comment>
<evidence type="ECO:0000313" key="14">
    <source>
        <dbReference type="Proteomes" id="UP001174136"/>
    </source>
</evidence>
<feature type="region of interest" description="Disordered" evidence="11">
    <location>
        <begin position="2977"/>
        <end position="3096"/>
    </location>
</feature>
<feature type="repeat" description="Xin" evidence="9">
    <location>
        <begin position="580"/>
        <end position="595"/>
    </location>
</feature>
<feature type="region of interest" description="Disordered" evidence="11">
    <location>
        <begin position="3518"/>
        <end position="3551"/>
    </location>
</feature>
<feature type="compositionally biased region" description="Basic and acidic residues" evidence="11">
    <location>
        <begin position="2874"/>
        <end position="2889"/>
    </location>
</feature>
<feature type="region of interest" description="Disordered" evidence="11">
    <location>
        <begin position="1959"/>
        <end position="1982"/>
    </location>
</feature>
<dbReference type="GO" id="GO:0051015">
    <property type="term" value="F:actin filament binding"/>
    <property type="evidence" value="ECO:0007669"/>
    <property type="project" value="TreeGrafter"/>
</dbReference>
<dbReference type="InterPro" id="IPR030072">
    <property type="entry name" value="XIRP1/XIRP2"/>
</dbReference>
<keyword evidence="3" id="KW-0677">Repeat</keyword>
<feature type="repeat" description="Xin" evidence="9">
    <location>
        <begin position="1050"/>
        <end position="1065"/>
    </location>
</feature>
<feature type="compositionally biased region" description="Basic and acidic residues" evidence="11">
    <location>
        <begin position="3005"/>
        <end position="3023"/>
    </location>
</feature>
<feature type="compositionally biased region" description="Basic and acidic residues" evidence="11">
    <location>
        <begin position="3031"/>
        <end position="3040"/>
    </location>
</feature>
<evidence type="ECO:0000256" key="8">
    <source>
        <dbReference type="PROSITE-ProRule" id="PRU00125"/>
    </source>
</evidence>
<feature type="compositionally biased region" description="Basic and acidic residues" evidence="11">
    <location>
        <begin position="2980"/>
        <end position="2997"/>
    </location>
</feature>
<feature type="repeat" description="Xin" evidence="9">
    <location>
        <begin position="618"/>
        <end position="633"/>
    </location>
</feature>
<feature type="repeat" description="Xin" evidence="9">
    <location>
        <begin position="481"/>
        <end position="496"/>
    </location>
</feature>
<keyword evidence="5" id="KW-0965">Cell junction</keyword>
<feature type="region of interest" description="Disordered" evidence="11">
    <location>
        <begin position="2788"/>
        <end position="2963"/>
    </location>
</feature>
<keyword evidence="6 8" id="KW-0440">LIM domain</keyword>
<feature type="repeat" description="Xin" evidence="9">
    <location>
        <begin position="1088"/>
        <end position="1103"/>
    </location>
</feature>
<feature type="repeat" description="Xin" evidence="9">
    <location>
        <begin position="409"/>
        <end position="424"/>
    </location>
</feature>
<feature type="repeat" description="Xin" evidence="9">
    <location>
        <begin position="371"/>
        <end position="386"/>
    </location>
</feature>
<feature type="region of interest" description="Disordered" evidence="11">
    <location>
        <begin position="1"/>
        <end position="84"/>
    </location>
</feature>
<keyword evidence="7 9" id="KW-0009">Actin-binding</keyword>
<dbReference type="PANTHER" id="PTHR22591:SF2">
    <property type="entry name" value="XIN ACTIN-BINDING REPEAT-CONTAINING PROTEIN 1"/>
    <property type="match status" value="1"/>
</dbReference>
<feature type="repeat" description="Xin" evidence="9">
    <location>
        <begin position="1122"/>
        <end position="1137"/>
    </location>
</feature>
<feature type="repeat" description="Xin" evidence="9">
    <location>
        <begin position="763"/>
        <end position="778"/>
    </location>
</feature>
<evidence type="ECO:0000259" key="12">
    <source>
        <dbReference type="PROSITE" id="PS50023"/>
    </source>
</evidence>
<dbReference type="InterPro" id="IPR012510">
    <property type="entry name" value="Actin-binding_Xin_repeat"/>
</dbReference>
<feature type="repeat" description="Xin" evidence="9">
    <location>
        <begin position="691"/>
        <end position="706"/>
    </location>
</feature>
<feature type="repeat" description="Xin" evidence="9">
    <location>
        <begin position="254"/>
        <end position="269"/>
    </location>
</feature>
<evidence type="ECO:0000256" key="5">
    <source>
        <dbReference type="ARBA" id="ARBA00022949"/>
    </source>
</evidence>
<dbReference type="GO" id="GO:0005925">
    <property type="term" value="C:focal adhesion"/>
    <property type="evidence" value="ECO:0007669"/>
    <property type="project" value="TreeGrafter"/>
</dbReference>
<evidence type="ECO:0000256" key="3">
    <source>
        <dbReference type="ARBA" id="ARBA00022737"/>
    </source>
</evidence>
<keyword evidence="2 8" id="KW-0479">Metal-binding</keyword>
<feature type="domain" description="LIM zinc-binding" evidence="12">
    <location>
        <begin position="2408"/>
        <end position="2468"/>
    </location>
</feature>
<dbReference type="EMBL" id="JAOPHQ010000323">
    <property type="protein sequence ID" value="KAK0154880.1"/>
    <property type="molecule type" value="Genomic_DNA"/>
</dbReference>
<evidence type="ECO:0000256" key="10">
    <source>
        <dbReference type="SAM" id="Coils"/>
    </source>
</evidence>
<evidence type="ECO:0000313" key="13">
    <source>
        <dbReference type="EMBL" id="KAK0154880.1"/>
    </source>
</evidence>
<feature type="compositionally biased region" description="Polar residues" evidence="11">
    <location>
        <begin position="31"/>
        <end position="41"/>
    </location>
</feature>
<evidence type="ECO:0000256" key="7">
    <source>
        <dbReference type="ARBA" id="ARBA00023203"/>
    </source>
</evidence>
<feature type="region of interest" description="Disordered" evidence="11">
    <location>
        <begin position="3438"/>
        <end position="3462"/>
    </location>
</feature>
<feature type="compositionally biased region" description="Basic and acidic residues" evidence="11">
    <location>
        <begin position="2799"/>
        <end position="2814"/>
    </location>
</feature>
<feature type="repeat" description="Xin" evidence="9">
    <location>
        <begin position="801"/>
        <end position="816"/>
    </location>
</feature>
<evidence type="ECO:0000256" key="11">
    <source>
        <dbReference type="SAM" id="MobiDB-lite"/>
    </source>
</evidence>
<feature type="compositionally biased region" description="Polar residues" evidence="11">
    <location>
        <begin position="3063"/>
        <end position="3083"/>
    </location>
</feature>
<reference evidence="13" key="1">
    <citation type="journal article" date="2023" name="Front. Mar. Sci.">
        <title>A new Merluccius polli reference genome to investigate the effects of global change in West African waters.</title>
        <authorList>
            <person name="Mateo J.L."/>
            <person name="Blanco-Fernandez C."/>
            <person name="Garcia-Vazquez E."/>
            <person name="Machado-Schiaffino G."/>
        </authorList>
    </citation>
    <scope>NUCLEOTIDE SEQUENCE</scope>
    <source>
        <strain evidence="13">C29</strain>
        <tissue evidence="13">Fin</tissue>
    </source>
</reference>
<feature type="repeat" description="Xin" evidence="9">
    <location>
        <begin position="948"/>
        <end position="963"/>
    </location>
</feature>